<accession>N4WYB8</accession>
<reference evidence="2" key="2">
    <citation type="journal article" date="2013" name="PLoS Genet.">
        <title>Comparative genome structure, secondary metabolite, and effector coding capacity across Cochliobolus pathogens.</title>
        <authorList>
            <person name="Condon B.J."/>
            <person name="Leng Y."/>
            <person name="Wu D."/>
            <person name="Bushley K.E."/>
            <person name="Ohm R.A."/>
            <person name="Otillar R."/>
            <person name="Martin J."/>
            <person name="Schackwitz W."/>
            <person name="Grimwood J."/>
            <person name="MohdZainudin N."/>
            <person name="Xue C."/>
            <person name="Wang R."/>
            <person name="Manning V.A."/>
            <person name="Dhillon B."/>
            <person name="Tu Z.J."/>
            <person name="Steffenson B.J."/>
            <person name="Salamov A."/>
            <person name="Sun H."/>
            <person name="Lowry S."/>
            <person name="LaButti K."/>
            <person name="Han J."/>
            <person name="Copeland A."/>
            <person name="Lindquist E."/>
            <person name="Barry K."/>
            <person name="Schmutz J."/>
            <person name="Baker S.E."/>
            <person name="Ciuffetti L.M."/>
            <person name="Grigoriev I.V."/>
            <person name="Zhong S."/>
            <person name="Turgeon B.G."/>
        </authorList>
    </citation>
    <scope>NUCLEOTIDE SEQUENCE [LARGE SCALE GENOMIC DNA]</scope>
    <source>
        <strain evidence="2">C4 / ATCC 48331 / race T</strain>
    </source>
</reference>
<organism evidence="1 2">
    <name type="scientific">Cochliobolus heterostrophus (strain C4 / ATCC 48331 / race T)</name>
    <name type="common">Southern corn leaf blight fungus</name>
    <name type="synonym">Bipolaris maydis</name>
    <dbReference type="NCBI Taxonomy" id="665024"/>
    <lineage>
        <taxon>Eukaryota</taxon>
        <taxon>Fungi</taxon>
        <taxon>Dikarya</taxon>
        <taxon>Ascomycota</taxon>
        <taxon>Pezizomycotina</taxon>
        <taxon>Dothideomycetes</taxon>
        <taxon>Pleosporomycetidae</taxon>
        <taxon>Pleosporales</taxon>
        <taxon>Pleosporineae</taxon>
        <taxon>Pleosporaceae</taxon>
        <taxon>Bipolaris</taxon>
    </lineage>
</organism>
<dbReference type="EMBL" id="KB733487">
    <property type="protein sequence ID" value="ENH99385.1"/>
    <property type="molecule type" value="Genomic_DNA"/>
</dbReference>
<evidence type="ECO:0000313" key="1">
    <source>
        <dbReference type="EMBL" id="ENH99385.1"/>
    </source>
</evidence>
<dbReference type="AlphaFoldDB" id="N4WYB8"/>
<dbReference type="Gene3D" id="3.40.50.1820">
    <property type="entry name" value="alpha/beta hydrolase"/>
    <property type="match status" value="1"/>
</dbReference>
<protein>
    <recommendedName>
        <fullName evidence="3">Dienelactone hydrolase domain-containing protein</fullName>
    </recommendedName>
</protein>
<proteinExistence type="predicted"/>
<dbReference type="OrthoDB" id="2141514at2759"/>
<dbReference type="HOGENOM" id="CLU_073360_0_0_1"/>
<evidence type="ECO:0000313" key="2">
    <source>
        <dbReference type="Proteomes" id="UP000012338"/>
    </source>
</evidence>
<dbReference type="Proteomes" id="UP000012338">
    <property type="component" value="Unassembled WGS sequence"/>
</dbReference>
<gene>
    <name evidence="1" type="ORF">COCC4DRAFT_66534</name>
</gene>
<dbReference type="InterPro" id="IPR029058">
    <property type="entry name" value="AB_hydrolase_fold"/>
</dbReference>
<keyword evidence="2" id="KW-1185">Reference proteome</keyword>
<name>N4WYB8_COCH4</name>
<sequence>MFYRTKRASAIIYKLSPSALPYHLGHIKYTFRLALAALSVGSVFASPLQLEIRQNDNSSDILVYVDSSLPNHTIYFPSDIPIADSSKFPVFIWGNSACNIDGTSNQVFLKHVAANGFLAISEGIMAPDNVPHDGVLSMQGPSNDKTMKQAIDWIYKHARKGRYANVDASRIMAAGISCDGLEAAFNLPDKRVAIVGILSSGLYYNDTFHLASTWKKPILFVMGGRTDQVTPNAEHDFKNIPAGTPKWKGILPLGHLGDISQPNGGMFGKATLNWALLNPKGSGDAAQYFKSGWQADGWDVASADLNKLKTVGRHWNLSS</sequence>
<evidence type="ECO:0008006" key="3">
    <source>
        <dbReference type="Google" id="ProtNLM"/>
    </source>
</evidence>
<reference evidence="1 2" key="1">
    <citation type="journal article" date="2012" name="PLoS Pathog.">
        <title>Diverse lifestyles and strategies of plant pathogenesis encoded in the genomes of eighteen Dothideomycetes fungi.</title>
        <authorList>
            <person name="Ohm R.A."/>
            <person name="Feau N."/>
            <person name="Henrissat B."/>
            <person name="Schoch C.L."/>
            <person name="Horwitz B.A."/>
            <person name="Barry K.W."/>
            <person name="Condon B.J."/>
            <person name="Copeland A.C."/>
            <person name="Dhillon B."/>
            <person name="Glaser F."/>
            <person name="Hesse C.N."/>
            <person name="Kosti I."/>
            <person name="LaButti K."/>
            <person name="Lindquist E.A."/>
            <person name="Lucas S."/>
            <person name="Salamov A.A."/>
            <person name="Bradshaw R.E."/>
            <person name="Ciuffetti L."/>
            <person name="Hamelin R.C."/>
            <person name="Kema G.H.J."/>
            <person name="Lawrence C."/>
            <person name="Scott J.A."/>
            <person name="Spatafora J.W."/>
            <person name="Turgeon B.G."/>
            <person name="de Wit P.J.G.M."/>
            <person name="Zhong S."/>
            <person name="Goodwin S.B."/>
            <person name="Grigoriev I.V."/>
        </authorList>
    </citation>
    <scope>NUCLEOTIDE SEQUENCE [LARGE SCALE GENOMIC DNA]</scope>
    <source>
        <strain evidence="2">C4 / ATCC 48331 / race T</strain>
    </source>
</reference>
<dbReference type="GeneID" id="25847146"/>